<feature type="region of interest" description="Disordered" evidence="1">
    <location>
        <begin position="1"/>
        <end position="62"/>
    </location>
</feature>
<keyword evidence="3" id="KW-1185">Reference proteome</keyword>
<name>A0A067C9F1_SAPPC</name>
<dbReference type="OMA" id="CDYRIGF"/>
<protein>
    <submittedName>
        <fullName evidence="2">Uncharacterized protein</fullName>
    </submittedName>
</protein>
<organism evidence="2 3">
    <name type="scientific">Saprolegnia parasitica (strain CBS 223.65)</name>
    <dbReference type="NCBI Taxonomy" id="695850"/>
    <lineage>
        <taxon>Eukaryota</taxon>
        <taxon>Sar</taxon>
        <taxon>Stramenopiles</taxon>
        <taxon>Oomycota</taxon>
        <taxon>Saprolegniomycetes</taxon>
        <taxon>Saprolegniales</taxon>
        <taxon>Saprolegniaceae</taxon>
        <taxon>Saprolegnia</taxon>
    </lineage>
</organism>
<feature type="compositionally biased region" description="Basic and acidic residues" evidence="1">
    <location>
        <begin position="26"/>
        <end position="40"/>
    </location>
</feature>
<feature type="region of interest" description="Disordered" evidence="1">
    <location>
        <begin position="386"/>
        <end position="415"/>
    </location>
</feature>
<dbReference type="EMBL" id="KK583229">
    <property type="protein sequence ID" value="KDO25780.1"/>
    <property type="molecule type" value="Genomic_DNA"/>
</dbReference>
<gene>
    <name evidence="2" type="ORF">SPRG_09076</name>
</gene>
<evidence type="ECO:0000313" key="3">
    <source>
        <dbReference type="Proteomes" id="UP000030745"/>
    </source>
</evidence>
<evidence type="ECO:0000313" key="2">
    <source>
        <dbReference type="EMBL" id="KDO25780.1"/>
    </source>
</evidence>
<dbReference type="GeneID" id="24131272"/>
<sequence>MDEREATEVNHDDTDATQSVLAPHSQRSDGIENDKLEAGRKPHGLAAFPDSNNNTDAMDRPDERQANRATLDRVPHGVSQDGAWPARWTSCWRTFDDLSVTVAYLHAWCNTVVTCEARPFTEHAFARAFPDTIFRAGTPERGALLCSHEGCDYRIGFAFNYYLALYMVLPSMTRLRHSHDIVSAPAPASLLAPLDHDALYAAGVGARLWPAPWPTQWPTFSELQHFVAWVQTAFETSLANDGRCFTQAAFAARFPGEPWNDRRVHRGFYYCNAQHDCPFRIYYAYHATSSMYTVITTSSRLAHSHATRGGAIDATLAVVPKTTTTTTTAKPKIGIVAPDDEDSEQADRRKTLEGHFQVICKKAMGNTLFYEYAQLVLTNLTSPHDSHVDADDDDDGTVEAHQPTQREGPRPHLML</sequence>
<dbReference type="RefSeq" id="XP_012203584.1">
    <property type="nucleotide sequence ID" value="XM_012348194.1"/>
</dbReference>
<dbReference type="Proteomes" id="UP000030745">
    <property type="component" value="Unassembled WGS sequence"/>
</dbReference>
<evidence type="ECO:0000256" key="1">
    <source>
        <dbReference type="SAM" id="MobiDB-lite"/>
    </source>
</evidence>
<dbReference type="VEuPathDB" id="FungiDB:SPRG_09076"/>
<proteinExistence type="predicted"/>
<feature type="compositionally biased region" description="Basic and acidic residues" evidence="1">
    <location>
        <begin position="1"/>
        <end position="14"/>
    </location>
</feature>
<dbReference type="KEGG" id="spar:SPRG_09076"/>
<accession>A0A067C9F1</accession>
<reference evidence="2 3" key="1">
    <citation type="journal article" date="2013" name="PLoS Genet.">
        <title>Distinctive expansion of potential virulence genes in the genome of the oomycete fish pathogen Saprolegnia parasitica.</title>
        <authorList>
            <person name="Jiang R.H."/>
            <person name="de Bruijn I."/>
            <person name="Haas B.J."/>
            <person name="Belmonte R."/>
            <person name="Lobach L."/>
            <person name="Christie J."/>
            <person name="van den Ackerveken G."/>
            <person name="Bottin A."/>
            <person name="Bulone V."/>
            <person name="Diaz-Moreno S.M."/>
            <person name="Dumas B."/>
            <person name="Fan L."/>
            <person name="Gaulin E."/>
            <person name="Govers F."/>
            <person name="Grenville-Briggs L.J."/>
            <person name="Horner N.R."/>
            <person name="Levin J.Z."/>
            <person name="Mammella M."/>
            <person name="Meijer H.J."/>
            <person name="Morris P."/>
            <person name="Nusbaum C."/>
            <person name="Oome S."/>
            <person name="Phillips A.J."/>
            <person name="van Rooyen D."/>
            <person name="Rzeszutek E."/>
            <person name="Saraiva M."/>
            <person name="Secombes C.J."/>
            <person name="Seidl M.F."/>
            <person name="Snel B."/>
            <person name="Stassen J.H."/>
            <person name="Sykes S."/>
            <person name="Tripathy S."/>
            <person name="van den Berg H."/>
            <person name="Vega-Arreguin J.C."/>
            <person name="Wawra S."/>
            <person name="Young S.K."/>
            <person name="Zeng Q."/>
            <person name="Dieguez-Uribeondo J."/>
            <person name="Russ C."/>
            <person name="Tyler B.M."/>
            <person name="van West P."/>
        </authorList>
    </citation>
    <scope>NUCLEOTIDE SEQUENCE [LARGE SCALE GENOMIC DNA]</scope>
    <source>
        <strain evidence="2 3">CBS 223.65</strain>
    </source>
</reference>
<dbReference type="OrthoDB" id="77792at2759"/>
<dbReference type="AlphaFoldDB" id="A0A067C9F1"/>